<evidence type="ECO:0008006" key="5">
    <source>
        <dbReference type="Google" id="ProtNLM"/>
    </source>
</evidence>
<evidence type="ECO:0000313" key="4">
    <source>
        <dbReference type="Proteomes" id="UP000507470"/>
    </source>
</evidence>
<evidence type="ECO:0000313" key="3">
    <source>
        <dbReference type="EMBL" id="CAC5387125.1"/>
    </source>
</evidence>
<feature type="transmembrane region" description="Helical" evidence="2">
    <location>
        <begin position="96"/>
        <end position="115"/>
    </location>
</feature>
<feature type="region of interest" description="Disordered" evidence="1">
    <location>
        <begin position="125"/>
        <end position="165"/>
    </location>
</feature>
<keyword evidence="2" id="KW-0812">Transmembrane</keyword>
<dbReference type="EMBL" id="CACVKT020003971">
    <property type="protein sequence ID" value="CAC5387125.1"/>
    <property type="molecule type" value="Genomic_DNA"/>
</dbReference>
<keyword evidence="2" id="KW-0472">Membrane</keyword>
<dbReference type="AlphaFoldDB" id="A0A6J8BT34"/>
<accession>A0A6J8BT34</accession>
<reference evidence="3 4" key="1">
    <citation type="submission" date="2020-06" db="EMBL/GenBank/DDBJ databases">
        <authorList>
            <person name="Li R."/>
            <person name="Bekaert M."/>
        </authorList>
    </citation>
    <scope>NUCLEOTIDE SEQUENCE [LARGE SCALE GENOMIC DNA]</scope>
    <source>
        <strain evidence="4">wild</strain>
    </source>
</reference>
<feature type="compositionally biased region" description="Basic residues" evidence="1">
    <location>
        <begin position="130"/>
        <end position="143"/>
    </location>
</feature>
<keyword evidence="2" id="KW-1133">Transmembrane helix</keyword>
<sequence length="180" mass="20080">MRLFIITVCPAGTHGNECEIECNSNYYGLQCKEMCNCSYGNICNSVQGCIRNNTENCTDPECMSEPKTNMLNDDIGTMTVTSVSSPPDGDSTLSHIQIYLIIVSSTTLLILIAIASARKVHSACKTNGQKPHHSLRENRKRTTSSRPVPNHIEMRRLPRAPSSDVNRLFQQRSQHQLIEV</sequence>
<dbReference type="Gene3D" id="2.170.300.10">
    <property type="entry name" value="Tie2 ligand-binding domain superfamily"/>
    <property type="match status" value="1"/>
</dbReference>
<evidence type="ECO:0000256" key="1">
    <source>
        <dbReference type="SAM" id="MobiDB-lite"/>
    </source>
</evidence>
<dbReference type="OrthoDB" id="6044108at2759"/>
<keyword evidence="4" id="KW-1185">Reference proteome</keyword>
<gene>
    <name evidence="3" type="ORF">MCOR_22496</name>
</gene>
<proteinExistence type="predicted"/>
<protein>
    <recommendedName>
        <fullName evidence="5">MEGF10_11</fullName>
    </recommendedName>
</protein>
<organism evidence="3 4">
    <name type="scientific">Mytilus coruscus</name>
    <name type="common">Sea mussel</name>
    <dbReference type="NCBI Taxonomy" id="42192"/>
    <lineage>
        <taxon>Eukaryota</taxon>
        <taxon>Metazoa</taxon>
        <taxon>Spiralia</taxon>
        <taxon>Lophotrochozoa</taxon>
        <taxon>Mollusca</taxon>
        <taxon>Bivalvia</taxon>
        <taxon>Autobranchia</taxon>
        <taxon>Pteriomorphia</taxon>
        <taxon>Mytilida</taxon>
        <taxon>Mytiloidea</taxon>
        <taxon>Mytilidae</taxon>
        <taxon>Mytilinae</taxon>
        <taxon>Mytilus</taxon>
    </lineage>
</organism>
<dbReference type="Proteomes" id="UP000507470">
    <property type="component" value="Unassembled WGS sequence"/>
</dbReference>
<evidence type="ECO:0000256" key="2">
    <source>
        <dbReference type="SAM" id="Phobius"/>
    </source>
</evidence>
<name>A0A6J8BT34_MYTCO</name>